<keyword evidence="1" id="KW-0472">Membrane</keyword>
<keyword evidence="1" id="KW-0812">Transmembrane</keyword>
<feature type="transmembrane region" description="Helical" evidence="1">
    <location>
        <begin position="354"/>
        <end position="374"/>
    </location>
</feature>
<feature type="transmembrane region" description="Helical" evidence="1">
    <location>
        <begin position="257"/>
        <end position="280"/>
    </location>
</feature>
<feature type="transmembrane region" description="Helical" evidence="1">
    <location>
        <begin position="80"/>
        <end position="98"/>
    </location>
</feature>
<dbReference type="EMBL" id="CP036422">
    <property type="protein sequence ID" value="QFU74315.1"/>
    <property type="molecule type" value="Genomic_DNA"/>
</dbReference>
<evidence type="ECO:0000313" key="3">
    <source>
        <dbReference type="Proteomes" id="UP000326287"/>
    </source>
</evidence>
<keyword evidence="3" id="KW-1185">Reference proteome</keyword>
<feature type="transmembrane region" description="Helical" evidence="1">
    <location>
        <begin position="287"/>
        <end position="306"/>
    </location>
</feature>
<dbReference type="Proteomes" id="UP000326287">
    <property type="component" value="Chromosome"/>
</dbReference>
<feature type="transmembrane region" description="Helical" evidence="1">
    <location>
        <begin position="326"/>
        <end position="347"/>
    </location>
</feature>
<proteinExistence type="predicted"/>
<protein>
    <submittedName>
        <fullName evidence="2">Uncharacterized protein</fullName>
    </submittedName>
</protein>
<keyword evidence="1" id="KW-1133">Transmembrane helix</keyword>
<gene>
    <name evidence="2" type="ORF">EY643_00880</name>
</gene>
<sequence length="738" mass="81643">MSFIEVLHLPTYPWDAWLNWAYRARVWAEAGTLIPFDSPETWVTGSGLASYNVAGHHYPLFVSLMAVSIALPAGDWNDSLVHLPTLLCGTALLLGCYGQCREFGISRRNALVGVYLLISIPLLAAHMSLAGQADIWMAGYVGLGLVCLLFAYVREDRRQLLLGLVMMLLALQVKREALIWLPLAVAVLGICWRPRLALAVFLSVLLLAILAGVSGITYVDIPGLGAVGVEGAMLRLPGIGVYRLSEFDLLDDYWDNFFVLGNWHLLWTLLAFTVIALPWLPCARTRTFLAAFYLSLASCLIVMFQFTSAGQWAEDWTAINRLPLQFLPLFVVAIMLIAQDFGAVTLRKPVVRDYIAPALGVVAMGLVLFCVVYLPGDGKASRPIFAQGSDMNIVVGAGSSNGQSSRVEEFANGVAIVSSGARLIDAGQYDLAKVTLSGNNRAEPAFFWRNGYSEQDLHSIWLPGPGEHWVDLSANSNWRDRVREFGVIFYADGGRSAQLESVELFSASTLLRAQKLVRDWRQPQYWTQSSLHFLRAGSSESAVSLPLLAAIILGAAFISHLLLRGNPVANPVLVLLALVVWLILDARWLENRVHQAMRTVDVQSLLSSRHLDTEGDRLAWTLVDGVKDKLALPPARILVMSEDPSMRFEMLRAKYHMLPAAAWVHEGDLATAPLRHMDQLLILRRHRAATDYLPLQADELLRRIENPGGQKATLIQDLPAAMLIDLPKNARVKRVFNE</sequence>
<reference evidence="2 3" key="1">
    <citation type="submission" date="2019-02" db="EMBL/GenBank/DDBJ databases">
        <authorList>
            <person name="Li S.-H."/>
        </authorList>
    </citation>
    <scope>NUCLEOTIDE SEQUENCE [LARGE SCALE GENOMIC DNA]</scope>
    <source>
        <strain evidence="2 3">IMCC14385</strain>
    </source>
</reference>
<feature type="transmembrane region" description="Helical" evidence="1">
    <location>
        <begin position="196"/>
        <end position="219"/>
    </location>
</feature>
<feature type="transmembrane region" description="Helical" evidence="1">
    <location>
        <begin position="543"/>
        <end position="563"/>
    </location>
</feature>
<feature type="transmembrane region" description="Helical" evidence="1">
    <location>
        <begin position="570"/>
        <end position="589"/>
    </location>
</feature>
<feature type="transmembrane region" description="Helical" evidence="1">
    <location>
        <begin position="135"/>
        <end position="153"/>
    </location>
</feature>
<dbReference type="AlphaFoldDB" id="A0A5P9NFG0"/>
<organism evidence="2 3">
    <name type="scientific">Halioglobus maricola</name>
    <dbReference type="NCBI Taxonomy" id="2601894"/>
    <lineage>
        <taxon>Bacteria</taxon>
        <taxon>Pseudomonadati</taxon>
        <taxon>Pseudomonadota</taxon>
        <taxon>Gammaproteobacteria</taxon>
        <taxon>Cellvibrionales</taxon>
        <taxon>Halieaceae</taxon>
        <taxon>Halioglobus</taxon>
    </lineage>
</organism>
<accession>A0A5P9NFG0</accession>
<evidence type="ECO:0000256" key="1">
    <source>
        <dbReference type="SAM" id="Phobius"/>
    </source>
</evidence>
<feature type="transmembrane region" description="Helical" evidence="1">
    <location>
        <begin position="110"/>
        <end position="129"/>
    </location>
</feature>
<name>A0A5P9NFG0_9GAMM</name>
<evidence type="ECO:0000313" key="2">
    <source>
        <dbReference type="EMBL" id="QFU74315.1"/>
    </source>
</evidence>
<dbReference type="KEGG" id="halc:EY643_00880"/>